<name>A0A367YQ90_9ACTN</name>
<proteinExistence type="predicted"/>
<evidence type="ECO:0000313" key="2">
    <source>
        <dbReference type="Proteomes" id="UP000252770"/>
    </source>
</evidence>
<dbReference type="AlphaFoldDB" id="A0A367YQ90"/>
<gene>
    <name evidence="1" type="ORF">DT076_18695</name>
</gene>
<comment type="caution">
    <text evidence="1">The sequence shown here is derived from an EMBL/GenBank/DDBJ whole genome shotgun (WGS) entry which is preliminary data.</text>
</comment>
<protein>
    <submittedName>
        <fullName evidence="1">Uncharacterized protein</fullName>
    </submittedName>
</protein>
<sequence>MPDVEQTTRTFPFGAGAVEMAEDGSVRAVRHPSTGHSVLLVEDADGVEGMVHGPAHRWGKGFAVLDGLGHRFDAPAEVDWRADGVRVRHRLGPLVLTLTRTVDDSWTETHELHNPGGQPVRIGSFAVSTPWRDLYGSAADSLTRAVHAHLWTGGADAWVWAVPMNGADAGLGLVLTEGELWAYSVQSRDAHTSSNLRGHLYLHLTDHARSPHTLGGQPEPEVGPGQTLRLTWRCRWYADAEAFAADRSPALEAPVLSAEVGTPMELRVADGWTATPPSPVVADRPGLVHVDATRDGRRTRVVLHAHPPLRQLAERRASFLVERQRPLERGDSRRWAFVPYDHRSQLTVLDLAWSDWSDTRERVGSALLLQELRRRGWGEAAVLDEALAGYLRFVTEHVVTPDGTVRDDTDGRRRPRLYNFPWFARFLLDAGELDLAAAVMSTYYRSGGGRFLAFELGPVVRDVGAALRRHGRDAEADELDAHLVAQAATFLELGAELPGHEVNYEQSMVAPLLDLLLSVRRIAPDRVPDEALRERLRWLRAFAGDQPDVRLRSVPIRHWDGYWFGGDRLWGDVFPHYWSILSAGVMLDWPDGLLPEEETAALRRAGTEVLRANLTGFGEDGSATCAFVYPSCVNGAPAHRADPLANDQDWALVYALRHADRLG</sequence>
<organism evidence="1 2">
    <name type="scientific">Desertihabitans brevis</name>
    <dbReference type="NCBI Taxonomy" id="2268447"/>
    <lineage>
        <taxon>Bacteria</taxon>
        <taxon>Bacillati</taxon>
        <taxon>Actinomycetota</taxon>
        <taxon>Actinomycetes</taxon>
        <taxon>Propionibacteriales</taxon>
        <taxon>Propionibacteriaceae</taxon>
        <taxon>Desertihabitans</taxon>
    </lineage>
</organism>
<accession>A0A367YQ90</accession>
<keyword evidence="2" id="KW-1185">Reference proteome</keyword>
<dbReference type="Proteomes" id="UP000252770">
    <property type="component" value="Unassembled WGS sequence"/>
</dbReference>
<reference evidence="1 2" key="1">
    <citation type="submission" date="2018-07" db="EMBL/GenBank/DDBJ databases">
        <title>Desertimonas flava gen. nov. sp. nov.</title>
        <authorList>
            <person name="Liu S."/>
        </authorList>
    </citation>
    <scope>NUCLEOTIDE SEQUENCE [LARGE SCALE GENOMIC DNA]</scope>
    <source>
        <strain evidence="1 2">16Sb5-5</strain>
    </source>
</reference>
<dbReference type="EMBL" id="QOUI01000016">
    <property type="protein sequence ID" value="RCK67988.1"/>
    <property type="molecule type" value="Genomic_DNA"/>
</dbReference>
<evidence type="ECO:0000313" key="1">
    <source>
        <dbReference type="EMBL" id="RCK67988.1"/>
    </source>
</evidence>